<dbReference type="OrthoDB" id="3945378at2759"/>
<reference evidence="2" key="1">
    <citation type="journal article" date="2020" name="Stud. Mycol.">
        <title>101 Dothideomycetes genomes: a test case for predicting lifestyles and emergence of pathogens.</title>
        <authorList>
            <person name="Haridas S."/>
            <person name="Albert R."/>
            <person name="Binder M."/>
            <person name="Bloem J."/>
            <person name="Labutti K."/>
            <person name="Salamov A."/>
            <person name="Andreopoulos B."/>
            <person name="Baker S."/>
            <person name="Barry K."/>
            <person name="Bills G."/>
            <person name="Bluhm B."/>
            <person name="Cannon C."/>
            <person name="Castanera R."/>
            <person name="Culley D."/>
            <person name="Daum C."/>
            <person name="Ezra D."/>
            <person name="Gonzalez J."/>
            <person name="Henrissat B."/>
            <person name="Kuo A."/>
            <person name="Liang C."/>
            <person name="Lipzen A."/>
            <person name="Lutzoni F."/>
            <person name="Magnuson J."/>
            <person name="Mondo S."/>
            <person name="Nolan M."/>
            <person name="Ohm R."/>
            <person name="Pangilinan J."/>
            <person name="Park H.-J."/>
            <person name="Ramirez L."/>
            <person name="Alfaro M."/>
            <person name="Sun H."/>
            <person name="Tritt A."/>
            <person name="Yoshinaga Y."/>
            <person name="Zwiers L.-H."/>
            <person name="Turgeon B."/>
            <person name="Goodwin S."/>
            <person name="Spatafora J."/>
            <person name="Crous P."/>
            <person name="Grigoriev I."/>
        </authorList>
    </citation>
    <scope>NUCLEOTIDE SEQUENCE</scope>
    <source>
        <strain evidence="2">CBS 161.51</strain>
    </source>
</reference>
<accession>A0A6A5SGH5</accession>
<dbReference type="Proteomes" id="UP000800038">
    <property type="component" value="Unassembled WGS sequence"/>
</dbReference>
<dbReference type="AlphaFoldDB" id="A0A6A5SGH5"/>
<protein>
    <submittedName>
        <fullName evidence="2">Uncharacterized protein</fullName>
    </submittedName>
</protein>
<keyword evidence="1" id="KW-1133">Transmembrane helix</keyword>
<evidence type="ECO:0000313" key="2">
    <source>
        <dbReference type="EMBL" id="KAF1938952.1"/>
    </source>
</evidence>
<dbReference type="EMBL" id="ML976092">
    <property type="protein sequence ID" value="KAF1938952.1"/>
    <property type="molecule type" value="Genomic_DNA"/>
</dbReference>
<keyword evidence="3" id="KW-1185">Reference proteome</keyword>
<name>A0A6A5SGH5_9PLEO</name>
<feature type="transmembrane region" description="Helical" evidence="1">
    <location>
        <begin position="62"/>
        <end position="84"/>
    </location>
</feature>
<keyword evidence="1" id="KW-0812">Transmembrane</keyword>
<organism evidence="2 3">
    <name type="scientific">Clathrospora elynae</name>
    <dbReference type="NCBI Taxonomy" id="706981"/>
    <lineage>
        <taxon>Eukaryota</taxon>
        <taxon>Fungi</taxon>
        <taxon>Dikarya</taxon>
        <taxon>Ascomycota</taxon>
        <taxon>Pezizomycotina</taxon>
        <taxon>Dothideomycetes</taxon>
        <taxon>Pleosporomycetidae</taxon>
        <taxon>Pleosporales</taxon>
        <taxon>Diademaceae</taxon>
        <taxon>Clathrospora</taxon>
    </lineage>
</organism>
<evidence type="ECO:0000256" key="1">
    <source>
        <dbReference type="SAM" id="Phobius"/>
    </source>
</evidence>
<evidence type="ECO:0000313" key="3">
    <source>
        <dbReference type="Proteomes" id="UP000800038"/>
    </source>
</evidence>
<sequence>MGRYVSLASSVLLAAPSMPKKVWLGWYYAILDLLIHIIAILQLELILRWNTISGLSGLRTSVGQLIPFIVNVEGLGVVVGRWVIRSWGSA</sequence>
<feature type="transmembrane region" description="Helical" evidence="1">
    <location>
        <begin position="29"/>
        <end position="50"/>
    </location>
</feature>
<proteinExistence type="predicted"/>
<keyword evidence="1" id="KW-0472">Membrane</keyword>
<gene>
    <name evidence="2" type="ORF">EJ02DRAFT_457455</name>
</gene>